<accession>A0A9P6MCU0</accession>
<evidence type="ECO:0000313" key="2">
    <source>
        <dbReference type="EMBL" id="KAF9992541.1"/>
    </source>
</evidence>
<gene>
    <name evidence="2" type="ORF">BGZ80_008515</name>
</gene>
<dbReference type="EMBL" id="JAAAID010004631">
    <property type="protein sequence ID" value="KAF9992541.1"/>
    <property type="molecule type" value="Genomic_DNA"/>
</dbReference>
<comment type="caution">
    <text evidence="2">The sequence shown here is derived from an EMBL/GenBank/DDBJ whole genome shotgun (WGS) entry which is preliminary data.</text>
</comment>
<reference evidence="2" key="1">
    <citation type="journal article" date="2020" name="Fungal Divers.">
        <title>Resolving the Mortierellaceae phylogeny through synthesis of multi-gene phylogenetics and phylogenomics.</title>
        <authorList>
            <person name="Vandepol N."/>
            <person name="Liber J."/>
            <person name="Desiro A."/>
            <person name="Na H."/>
            <person name="Kennedy M."/>
            <person name="Barry K."/>
            <person name="Grigoriev I.V."/>
            <person name="Miller A.N."/>
            <person name="O'Donnell K."/>
            <person name="Stajich J.E."/>
            <person name="Bonito G."/>
        </authorList>
    </citation>
    <scope>NUCLEOTIDE SEQUENCE</scope>
    <source>
        <strain evidence="2">NRRL 2769</strain>
    </source>
</reference>
<evidence type="ECO:0000313" key="3">
    <source>
        <dbReference type="Proteomes" id="UP000703661"/>
    </source>
</evidence>
<dbReference type="Pfam" id="PF03184">
    <property type="entry name" value="DDE_1"/>
    <property type="match status" value="1"/>
</dbReference>
<feature type="domain" description="DDE-1" evidence="1">
    <location>
        <begin position="19"/>
        <end position="82"/>
    </location>
</feature>
<name>A0A9P6MCU0_9FUNG</name>
<feature type="non-terminal residue" evidence="2">
    <location>
        <position position="1"/>
    </location>
</feature>
<keyword evidence="3" id="KW-1185">Reference proteome</keyword>
<organism evidence="2 3">
    <name type="scientific">Entomortierella chlamydospora</name>
    <dbReference type="NCBI Taxonomy" id="101097"/>
    <lineage>
        <taxon>Eukaryota</taxon>
        <taxon>Fungi</taxon>
        <taxon>Fungi incertae sedis</taxon>
        <taxon>Mucoromycota</taxon>
        <taxon>Mortierellomycotina</taxon>
        <taxon>Mortierellomycetes</taxon>
        <taxon>Mortierellales</taxon>
        <taxon>Mortierellaceae</taxon>
        <taxon>Entomortierella</taxon>
    </lineage>
</organism>
<dbReference type="GO" id="GO:0003676">
    <property type="term" value="F:nucleic acid binding"/>
    <property type="evidence" value="ECO:0007669"/>
    <property type="project" value="InterPro"/>
</dbReference>
<protein>
    <recommendedName>
        <fullName evidence="1">DDE-1 domain-containing protein</fullName>
    </recommendedName>
</protein>
<dbReference type="InterPro" id="IPR004875">
    <property type="entry name" value="DDE_SF_endonuclease_dom"/>
</dbReference>
<evidence type="ECO:0000259" key="1">
    <source>
        <dbReference type="Pfam" id="PF03184"/>
    </source>
</evidence>
<dbReference type="AlphaFoldDB" id="A0A9P6MCU0"/>
<sequence length="95" mass="10733">MLPNKALVASALKVLKKNKDQVTVLLATNTTGTTEKLKPLLIGTAKTPCLWKVRRLTNVQYRNNEGAWIDRRTISSQDWLKKLNNYFENAAGSFN</sequence>
<dbReference type="Proteomes" id="UP000703661">
    <property type="component" value="Unassembled WGS sequence"/>
</dbReference>
<proteinExistence type="predicted"/>